<evidence type="ECO:0000313" key="9">
    <source>
        <dbReference type="Proteomes" id="UP000235093"/>
    </source>
</evidence>
<gene>
    <name evidence="2" type="ORF">CDL18_05545</name>
    <name evidence="5" type="ORF">CDL20_07250</name>
    <name evidence="4" type="ORF">CDL23_03150</name>
    <name evidence="3" type="ORF">CDL26_06495</name>
    <name evidence="1" type="ORF">G4981_13900</name>
</gene>
<evidence type="ECO:0000313" key="3">
    <source>
        <dbReference type="EMBL" id="PLT73280.1"/>
    </source>
</evidence>
<proteinExistence type="predicted"/>
<name>A0A2N5NKE4_MEDGN</name>
<dbReference type="EMBL" id="NIHT01000003">
    <property type="protein sequence ID" value="PLT77177.1"/>
    <property type="molecule type" value="Genomic_DNA"/>
</dbReference>
<evidence type="ECO:0000313" key="4">
    <source>
        <dbReference type="EMBL" id="PLT77177.1"/>
    </source>
</evidence>
<dbReference type="RefSeq" id="WP_004844864.1">
    <property type="nucleotide sequence ID" value="NZ_AP031447.1"/>
</dbReference>
<accession>A0A2N5NKE4</accession>
<sequence length="74" mass="8188">MLEIADQKSVKGLGYIGGVMGPKEFTDSKSYVVQMLCSSKHKISYVEPTLVYGNGRNDIVFSSYKLSVLCELFS</sequence>
<reference evidence="6 7" key="1">
    <citation type="journal article" date="2017" name="Genome Med.">
        <title>A novel Ruminococcus gnavus clade enriched in inflammatory bowel disease patients.</title>
        <authorList>
            <person name="Hall A.B."/>
            <person name="Yassour M."/>
            <person name="Sauk J."/>
            <person name="Garner A."/>
            <person name="Jiang X."/>
            <person name="Arthur T."/>
            <person name="Lagoudas G.K."/>
            <person name="Vatanen T."/>
            <person name="Fornelos N."/>
            <person name="Wilson R."/>
            <person name="Bertha M."/>
            <person name="Cohen M."/>
            <person name="Garber J."/>
            <person name="Khalili H."/>
            <person name="Gevers D."/>
            <person name="Ananthakrishnan A.N."/>
            <person name="Kugathasan S."/>
            <person name="Lander E.S."/>
            <person name="Blainey P."/>
            <person name="Vlamakis H."/>
            <person name="Xavier R.J."/>
            <person name="Huttenhower C."/>
        </authorList>
    </citation>
    <scope>NUCLEOTIDE SEQUENCE [LARGE SCALE GENOMIC DNA]</scope>
    <source>
        <strain evidence="2 7">RJX1118</strain>
        <strain evidence="3 8">RJX1124</strain>
        <strain evidence="4 9">RJX1125</strain>
        <strain evidence="5 6">RJX1128</strain>
    </source>
</reference>
<reference evidence="1" key="3">
    <citation type="submission" date="2020-02" db="EMBL/GenBank/DDBJ databases">
        <authorList>
            <person name="Littmann E."/>
            <person name="Sorbara M."/>
        </authorList>
    </citation>
    <scope>NUCLEOTIDE SEQUENCE</scope>
    <source>
        <strain evidence="1">MSK.11.9</strain>
    </source>
</reference>
<dbReference type="Proteomes" id="UP000235093">
    <property type="component" value="Unassembled WGS sequence"/>
</dbReference>
<evidence type="ECO:0000313" key="1">
    <source>
        <dbReference type="EMBL" id="NSI66349.1"/>
    </source>
</evidence>
<organism evidence="2 7">
    <name type="scientific">Mediterraneibacter gnavus</name>
    <name type="common">Ruminococcus gnavus</name>
    <dbReference type="NCBI Taxonomy" id="33038"/>
    <lineage>
        <taxon>Bacteria</taxon>
        <taxon>Bacillati</taxon>
        <taxon>Bacillota</taxon>
        <taxon>Clostridia</taxon>
        <taxon>Lachnospirales</taxon>
        <taxon>Lachnospiraceae</taxon>
        <taxon>Mediterraneibacter</taxon>
    </lineage>
</organism>
<dbReference type="Proteomes" id="UP000234891">
    <property type="component" value="Unassembled WGS sequence"/>
</dbReference>
<dbReference type="AlphaFoldDB" id="A0A2N5NKE4"/>
<evidence type="ECO:0000313" key="7">
    <source>
        <dbReference type="Proteomes" id="UP000234849"/>
    </source>
</evidence>
<dbReference type="Proteomes" id="UP000234840">
    <property type="component" value="Unassembled WGS sequence"/>
</dbReference>
<dbReference type="EMBL" id="NIHM01000005">
    <property type="protein sequence ID" value="PLT56640.1"/>
    <property type="molecule type" value="Genomic_DNA"/>
</dbReference>
<evidence type="ECO:0000313" key="5">
    <source>
        <dbReference type="EMBL" id="PLT87251.1"/>
    </source>
</evidence>
<evidence type="ECO:0000313" key="2">
    <source>
        <dbReference type="EMBL" id="PLT56640.1"/>
    </source>
</evidence>
<dbReference type="Proteomes" id="UP000234849">
    <property type="component" value="Unassembled WGS sequence"/>
</dbReference>
<comment type="caution">
    <text evidence="2">The sequence shown here is derived from an EMBL/GenBank/DDBJ whole genome shotgun (WGS) entry which is preliminary data.</text>
</comment>
<evidence type="ECO:0000313" key="6">
    <source>
        <dbReference type="Proteomes" id="UP000234840"/>
    </source>
</evidence>
<dbReference type="EMBL" id="NIHW01000014">
    <property type="protein sequence ID" value="PLT87251.1"/>
    <property type="molecule type" value="Genomic_DNA"/>
</dbReference>
<dbReference type="EMBL" id="JAAIRY010000033">
    <property type="protein sequence ID" value="NSI66349.1"/>
    <property type="molecule type" value="Genomic_DNA"/>
</dbReference>
<evidence type="ECO:0000313" key="8">
    <source>
        <dbReference type="Proteomes" id="UP000234891"/>
    </source>
</evidence>
<dbReference type="Proteomes" id="UP001296581">
    <property type="component" value="Unassembled WGS sequence"/>
</dbReference>
<reference evidence="1" key="2">
    <citation type="journal article" date="2020" name="Cell Host Microbe">
        <title>Functional and Genomic Variation between Human-Derived Isolates of Lachnospiraceae Reveals Inter- and Intra-Species Diversity.</title>
        <authorList>
            <person name="Sorbara M.T."/>
            <person name="Littmann E.R."/>
            <person name="Fontana E."/>
            <person name="Moody T.U."/>
            <person name="Kohout C.E."/>
            <person name="Gjonbalaj M."/>
            <person name="Eaton V."/>
            <person name="Seok R."/>
            <person name="Leiner I.M."/>
            <person name="Pamer E.G."/>
        </authorList>
    </citation>
    <scope>NUCLEOTIDE SEQUENCE</scope>
    <source>
        <strain evidence="1">MSK.11.9</strain>
    </source>
</reference>
<protein>
    <submittedName>
        <fullName evidence="2">Uncharacterized protein</fullName>
    </submittedName>
</protein>
<dbReference type="EMBL" id="NIHS01000008">
    <property type="protein sequence ID" value="PLT73280.1"/>
    <property type="molecule type" value="Genomic_DNA"/>
</dbReference>